<dbReference type="Gene3D" id="3.60.10.10">
    <property type="entry name" value="Endonuclease/exonuclease/phosphatase"/>
    <property type="match status" value="1"/>
</dbReference>
<accession>A0AAV4PBJ3</accession>
<evidence type="ECO:0000313" key="1">
    <source>
        <dbReference type="EMBL" id="GIX94742.1"/>
    </source>
</evidence>
<keyword evidence="1" id="KW-0378">Hydrolase</keyword>
<organism evidence="1 2">
    <name type="scientific">Caerostris extrusa</name>
    <name type="common">Bark spider</name>
    <name type="synonym">Caerostris bankana</name>
    <dbReference type="NCBI Taxonomy" id="172846"/>
    <lineage>
        <taxon>Eukaryota</taxon>
        <taxon>Metazoa</taxon>
        <taxon>Ecdysozoa</taxon>
        <taxon>Arthropoda</taxon>
        <taxon>Chelicerata</taxon>
        <taxon>Arachnida</taxon>
        <taxon>Araneae</taxon>
        <taxon>Araneomorphae</taxon>
        <taxon>Entelegynae</taxon>
        <taxon>Araneoidea</taxon>
        <taxon>Araneidae</taxon>
        <taxon>Caerostris</taxon>
    </lineage>
</organism>
<dbReference type="GO" id="GO:0004386">
    <property type="term" value="F:helicase activity"/>
    <property type="evidence" value="ECO:0007669"/>
    <property type="project" value="UniProtKB-KW"/>
</dbReference>
<keyword evidence="1" id="KW-0547">Nucleotide-binding</keyword>
<keyword evidence="1" id="KW-0347">Helicase</keyword>
<dbReference type="InterPro" id="IPR036691">
    <property type="entry name" value="Endo/exonu/phosph_ase_sf"/>
</dbReference>
<protein>
    <submittedName>
        <fullName evidence="1">ATP-dependent DNA helicase</fullName>
    </submittedName>
</protein>
<dbReference type="AlphaFoldDB" id="A0AAV4PBJ3"/>
<name>A0AAV4PBJ3_CAEEX</name>
<keyword evidence="2" id="KW-1185">Reference proteome</keyword>
<reference evidence="1 2" key="1">
    <citation type="submission" date="2021-06" db="EMBL/GenBank/DDBJ databases">
        <title>Caerostris extrusa draft genome.</title>
        <authorList>
            <person name="Kono N."/>
            <person name="Arakawa K."/>
        </authorList>
    </citation>
    <scope>NUCLEOTIDE SEQUENCE [LARGE SCALE GENOMIC DNA]</scope>
</reference>
<dbReference type="Proteomes" id="UP001054945">
    <property type="component" value="Unassembled WGS sequence"/>
</dbReference>
<dbReference type="SUPFAM" id="SSF56219">
    <property type="entry name" value="DNase I-like"/>
    <property type="match status" value="1"/>
</dbReference>
<gene>
    <name evidence="1" type="primary">AVEN_267639_1</name>
    <name evidence="1" type="ORF">CEXT_589451</name>
</gene>
<sequence length="178" mass="20143">MNSDILLMSETWIKLRDTFKSNDFDHHHLVSDLSRRRPSGVSIYIKHHLKALVESAEMFPNQDLGIHVLVANFKTKVCASVLYAKPGSSDDDITDVIDESLTTSSVLSSVLSIHSVKTCGLYDSVFSDHLPSIRSSPLGKNKTSYGRFTRRQRFNAKVWAWNFAAQIDWEGDDYGYPM</sequence>
<dbReference type="EMBL" id="BPLR01004423">
    <property type="protein sequence ID" value="GIX94742.1"/>
    <property type="molecule type" value="Genomic_DNA"/>
</dbReference>
<evidence type="ECO:0000313" key="2">
    <source>
        <dbReference type="Proteomes" id="UP001054945"/>
    </source>
</evidence>
<proteinExistence type="predicted"/>
<comment type="caution">
    <text evidence="1">The sequence shown here is derived from an EMBL/GenBank/DDBJ whole genome shotgun (WGS) entry which is preliminary data.</text>
</comment>
<keyword evidence="1" id="KW-0067">ATP-binding</keyword>